<comment type="catalytic activity">
    <reaction evidence="1 5">
        <text>[protein]-peptidylproline (omega=180) = [protein]-peptidylproline (omega=0)</text>
        <dbReference type="Rhea" id="RHEA:16237"/>
        <dbReference type="Rhea" id="RHEA-COMP:10747"/>
        <dbReference type="Rhea" id="RHEA-COMP:10748"/>
        <dbReference type="ChEBI" id="CHEBI:83833"/>
        <dbReference type="ChEBI" id="CHEBI:83834"/>
        <dbReference type="EC" id="5.2.1.8"/>
    </reaction>
</comment>
<dbReference type="AlphaFoldDB" id="K1RB14"/>
<evidence type="ECO:0000256" key="5">
    <source>
        <dbReference type="PROSITE-ProRule" id="PRU00277"/>
    </source>
</evidence>
<dbReference type="InterPro" id="IPR050689">
    <property type="entry name" value="FKBP-type_PPIase"/>
</dbReference>
<evidence type="ECO:0000256" key="2">
    <source>
        <dbReference type="ARBA" id="ARBA00013194"/>
    </source>
</evidence>
<dbReference type="InterPro" id="IPR046357">
    <property type="entry name" value="PPIase_dom_sf"/>
</dbReference>
<dbReference type="InParanoid" id="K1RB14"/>
<evidence type="ECO:0000256" key="3">
    <source>
        <dbReference type="ARBA" id="ARBA00023110"/>
    </source>
</evidence>
<proteinExistence type="predicted"/>
<gene>
    <name evidence="6" type="ORF">CGI_10011110</name>
</gene>
<dbReference type="PANTHER" id="PTHR10516:SF443">
    <property type="entry name" value="FK506-BINDING PROTEIN 59-RELATED"/>
    <property type="match status" value="1"/>
</dbReference>
<name>K1RB14_MAGGI</name>
<dbReference type="Gene3D" id="3.10.50.40">
    <property type="match status" value="1"/>
</dbReference>
<dbReference type="HOGENOM" id="CLU_2111229_0_0_1"/>
<protein>
    <recommendedName>
        <fullName evidence="2 5">peptidylprolyl isomerase</fullName>
        <ecNumber evidence="2 5">5.2.1.8</ecNumber>
    </recommendedName>
</protein>
<dbReference type="PROSITE" id="PS50059">
    <property type="entry name" value="FKBP_PPIASE"/>
    <property type="match status" value="1"/>
</dbReference>
<dbReference type="EC" id="5.2.1.8" evidence="2 5"/>
<keyword evidence="4 5" id="KW-0413">Isomerase</keyword>
<sequence>MEGKFLVCVVLVLQCMGVLGGLQKDIIVPGDGKTYPEDRWTVMVHYTEMFENGTVIDSSKGRKPLFFVVGESIPALNEGVKSMSKGEICQLSATSDLAYGEEGKPGLYPLFGYES</sequence>
<dbReference type="PANTHER" id="PTHR10516">
    <property type="entry name" value="PEPTIDYL-PROLYL CIS-TRANS ISOMERASE"/>
    <property type="match status" value="1"/>
</dbReference>
<dbReference type="Pfam" id="PF00254">
    <property type="entry name" value="FKBP_C"/>
    <property type="match status" value="1"/>
</dbReference>
<dbReference type="InterPro" id="IPR001179">
    <property type="entry name" value="PPIase_FKBP_dom"/>
</dbReference>
<keyword evidence="3 5" id="KW-0697">Rotamase</keyword>
<evidence type="ECO:0000256" key="1">
    <source>
        <dbReference type="ARBA" id="ARBA00000971"/>
    </source>
</evidence>
<dbReference type="GO" id="GO:0003755">
    <property type="term" value="F:peptidyl-prolyl cis-trans isomerase activity"/>
    <property type="evidence" value="ECO:0007669"/>
    <property type="project" value="UniProtKB-KW"/>
</dbReference>
<dbReference type="EMBL" id="JH815790">
    <property type="protein sequence ID" value="EKC38420.1"/>
    <property type="molecule type" value="Genomic_DNA"/>
</dbReference>
<evidence type="ECO:0000256" key="4">
    <source>
        <dbReference type="ARBA" id="ARBA00023235"/>
    </source>
</evidence>
<reference evidence="6" key="1">
    <citation type="journal article" date="2012" name="Nature">
        <title>The oyster genome reveals stress adaptation and complexity of shell formation.</title>
        <authorList>
            <person name="Zhang G."/>
            <person name="Fang X."/>
            <person name="Guo X."/>
            <person name="Li L."/>
            <person name="Luo R."/>
            <person name="Xu F."/>
            <person name="Yang P."/>
            <person name="Zhang L."/>
            <person name="Wang X."/>
            <person name="Qi H."/>
            <person name="Xiong Z."/>
            <person name="Que H."/>
            <person name="Xie Y."/>
            <person name="Holland P.W."/>
            <person name="Paps J."/>
            <person name="Zhu Y."/>
            <person name="Wu F."/>
            <person name="Chen Y."/>
            <person name="Wang J."/>
            <person name="Peng C."/>
            <person name="Meng J."/>
            <person name="Yang L."/>
            <person name="Liu J."/>
            <person name="Wen B."/>
            <person name="Zhang N."/>
            <person name="Huang Z."/>
            <person name="Zhu Q."/>
            <person name="Feng Y."/>
            <person name="Mount A."/>
            <person name="Hedgecock D."/>
            <person name="Xu Z."/>
            <person name="Liu Y."/>
            <person name="Domazet-Loso T."/>
            <person name="Du Y."/>
            <person name="Sun X."/>
            <person name="Zhang S."/>
            <person name="Liu B."/>
            <person name="Cheng P."/>
            <person name="Jiang X."/>
            <person name="Li J."/>
            <person name="Fan D."/>
            <person name="Wang W."/>
            <person name="Fu W."/>
            <person name="Wang T."/>
            <person name="Wang B."/>
            <person name="Zhang J."/>
            <person name="Peng Z."/>
            <person name="Li Y."/>
            <person name="Li N."/>
            <person name="Wang J."/>
            <person name="Chen M."/>
            <person name="He Y."/>
            <person name="Tan F."/>
            <person name="Song X."/>
            <person name="Zheng Q."/>
            <person name="Huang R."/>
            <person name="Yang H."/>
            <person name="Du X."/>
            <person name="Chen L."/>
            <person name="Yang M."/>
            <person name="Gaffney P.M."/>
            <person name="Wang S."/>
            <person name="Luo L."/>
            <person name="She Z."/>
            <person name="Ming Y."/>
            <person name="Huang W."/>
            <person name="Zhang S."/>
            <person name="Huang B."/>
            <person name="Zhang Y."/>
            <person name="Qu T."/>
            <person name="Ni P."/>
            <person name="Miao G."/>
            <person name="Wang J."/>
            <person name="Wang Q."/>
            <person name="Steinberg C.E."/>
            <person name="Wang H."/>
            <person name="Li N."/>
            <person name="Qian L."/>
            <person name="Zhang G."/>
            <person name="Li Y."/>
            <person name="Yang H."/>
            <person name="Liu X."/>
            <person name="Wang J."/>
            <person name="Yin Y."/>
            <person name="Wang J."/>
        </authorList>
    </citation>
    <scope>NUCLEOTIDE SEQUENCE [LARGE SCALE GENOMIC DNA]</scope>
    <source>
        <strain evidence="6">05x7-T-G4-1.051#20</strain>
    </source>
</reference>
<dbReference type="SUPFAM" id="SSF54534">
    <property type="entry name" value="FKBP-like"/>
    <property type="match status" value="1"/>
</dbReference>
<evidence type="ECO:0000313" key="6">
    <source>
        <dbReference type="EMBL" id="EKC38420.1"/>
    </source>
</evidence>
<organism evidence="6">
    <name type="scientific">Magallana gigas</name>
    <name type="common">Pacific oyster</name>
    <name type="synonym">Crassostrea gigas</name>
    <dbReference type="NCBI Taxonomy" id="29159"/>
    <lineage>
        <taxon>Eukaryota</taxon>
        <taxon>Metazoa</taxon>
        <taxon>Spiralia</taxon>
        <taxon>Lophotrochozoa</taxon>
        <taxon>Mollusca</taxon>
        <taxon>Bivalvia</taxon>
        <taxon>Autobranchia</taxon>
        <taxon>Pteriomorphia</taxon>
        <taxon>Ostreida</taxon>
        <taxon>Ostreoidea</taxon>
        <taxon>Ostreidae</taxon>
        <taxon>Magallana</taxon>
    </lineage>
</organism>
<accession>K1RB14</accession>